<comment type="caution">
    <text evidence="2">The sequence shown here is derived from an EMBL/GenBank/DDBJ whole genome shotgun (WGS) entry which is preliminary data.</text>
</comment>
<organism evidence="2 3">
    <name type="scientific">Reticulibacter mediterranei</name>
    <dbReference type="NCBI Taxonomy" id="2778369"/>
    <lineage>
        <taxon>Bacteria</taxon>
        <taxon>Bacillati</taxon>
        <taxon>Chloroflexota</taxon>
        <taxon>Ktedonobacteria</taxon>
        <taxon>Ktedonobacterales</taxon>
        <taxon>Reticulibacteraceae</taxon>
        <taxon>Reticulibacter</taxon>
    </lineage>
</organism>
<name>A0A8J3N5W5_9CHLR</name>
<dbReference type="AlphaFoldDB" id="A0A8J3N5W5"/>
<proteinExistence type="predicted"/>
<dbReference type="CDD" id="cd02440">
    <property type="entry name" value="AdoMet_MTases"/>
    <property type="match status" value="1"/>
</dbReference>
<feature type="domain" description="Methyltransferase" evidence="1">
    <location>
        <begin position="49"/>
        <end position="148"/>
    </location>
</feature>
<dbReference type="Gene3D" id="3.40.50.150">
    <property type="entry name" value="Vaccinia Virus protein VP39"/>
    <property type="match status" value="1"/>
</dbReference>
<dbReference type="Pfam" id="PF13649">
    <property type="entry name" value="Methyltransf_25"/>
    <property type="match status" value="1"/>
</dbReference>
<dbReference type="SUPFAM" id="SSF53335">
    <property type="entry name" value="S-adenosyl-L-methionine-dependent methyltransferases"/>
    <property type="match status" value="1"/>
</dbReference>
<dbReference type="PANTHER" id="PTHR43591">
    <property type="entry name" value="METHYLTRANSFERASE"/>
    <property type="match status" value="1"/>
</dbReference>
<dbReference type="EMBL" id="BNJK01000002">
    <property type="protein sequence ID" value="GHO99712.1"/>
    <property type="molecule type" value="Genomic_DNA"/>
</dbReference>
<dbReference type="InterPro" id="IPR029063">
    <property type="entry name" value="SAM-dependent_MTases_sf"/>
</dbReference>
<gene>
    <name evidence="2" type="ORF">KSF_097600</name>
</gene>
<dbReference type="RefSeq" id="WP_220210340.1">
    <property type="nucleotide sequence ID" value="NZ_BNJK01000002.1"/>
</dbReference>
<keyword evidence="3" id="KW-1185">Reference proteome</keyword>
<dbReference type="Proteomes" id="UP000597444">
    <property type="component" value="Unassembled WGS sequence"/>
</dbReference>
<reference evidence="2" key="1">
    <citation type="submission" date="2020-10" db="EMBL/GenBank/DDBJ databases">
        <title>Taxonomic study of unclassified bacteria belonging to the class Ktedonobacteria.</title>
        <authorList>
            <person name="Yabe S."/>
            <person name="Wang C.M."/>
            <person name="Zheng Y."/>
            <person name="Sakai Y."/>
            <person name="Cavaletti L."/>
            <person name="Monciardini P."/>
            <person name="Donadio S."/>
        </authorList>
    </citation>
    <scope>NUCLEOTIDE SEQUENCE</scope>
    <source>
        <strain evidence="2">ID150040</strain>
    </source>
</reference>
<evidence type="ECO:0000313" key="2">
    <source>
        <dbReference type="EMBL" id="GHO99712.1"/>
    </source>
</evidence>
<sequence length="288" mass="32040">MTQENKYFIEAENAAEMARLLKLDRLLTKAMGGTLPELAQEELANLHDVLDIACGPGGWAVELANTYRSLRVTGVDASEIMIRYANGFAETSGRSNAHFKRMNALSLPFIFSDQSFDLINARLIVGFMQTTFWPHLLKECQRILRPGGILRLTECEGGIVGVTNSVGCEILNRAGVLALHRAGQCLTPNDAQLGNTAVLPSLLRQTGYQSVRHVAHAIDWSTNAPWHNACCQNALIGFQLLKPFLLKHQAITEQAFQQAYQRMERELQTEDFCGMWYFVTVSGTNPPQ</sequence>
<accession>A0A8J3N5W5</accession>
<protein>
    <recommendedName>
        <fullName evidence="1">Methyltransferase domain-containing protein</fullName>
    </recommendedName>
</protein>
<dbReference type="InterPro" id="IPR041698">
    <property type="entry name" value="Methyltransf_25"/>
</dbReference>
<evidence type="ECO:0000313" key="3">
    <source>
        <dbReference type="Proteomes" id="UP000597444"/>
    </source>
</evidence>
<evidence type="ECO:0000259" key="1">
    <source>
        <dbReference type="Pfam" id="PF13649"/>
    </source>
</evidence>